<dbReference type="Gene3D" id="3.30.2020.10">
    <property type="entry name" value="NE0471-like N-terminal domain"/>
    <property type="match status" value="1"/>
</dbReference>
<gene>
    <name evidence="1" type="ORF">JFP838_pA0219</name>
</gene>
<sequence length="81" mass="9372">MIKKAVPKSKYKLDLYLNNGDIREFDLEPYLKYEAFEELKNEANFKNFIIDELGGIDWQNGGSFSYDTLISNSISLIAKEN</sequence>
<dbReference type="SUPFAM" id="SSF143880">
    <property type="entry name" value="NE0471 N-terminal domain-like"/>
    <property type="match status" value="1"/>
</dbReference>
<dbReference type="AlphaFoldDB" id="A0A140GRH6"/>
<dbReference type="Pfam" id="PF10387">
    <property type="entry name" value="DUF2442"/>
    <property type="match status" value="1"/>
</dbReference>
<name>A0A140GRH6_CLOPF</name>
<dbReference type="PATRIC" id="fig|1502.177.peg.3427"/>
<dbReference type="InterPro" id="IPR018841">
    <property type="entry name" value="DUF2442"/>
</dbReference>
<dbReference type="RefSeq" id="WP_061429731.1">
    <property type="nucleotide sequence ID" value="NZ_CATNZX010000001.1"/>
</dbReference>
<keyword evidence="1" id="KW-0614">Plasmid</keyword>
<protein>
    <recommendedName>
        <fullName evidence="3">DUF2442 domain-containing protein</fullName>
    </recommendedName>
</protein>
<dbReference type="InterPro" id="IPR036782">
    <property type="entry name" value="NE0471-like_N"/>
</dbReference>
<reference evidence="1 2" key="1">
    <citation type="journal article" date="2016" name="PLoS ONE">
        <title>Plasmid Characterization and Chromosome Analysis of Two netF+ Clostridium perfringens Isolates Associated with Foal and Canine Necrotizing Enteritis.</title>
        <authorList>
            <person name="Mehdizadeh Gohari I."/>
            <person name="Kropinski A.M."/>
            <person name="Weese S.J."/>
            <person name="Parreira V.R."/>
            <person name="Whitehead A.E."/>
            <person name="Boerlin P."/>
            <person name="Prescott J.F."/>
        </authorList>
    </citation>
    <scope>NUCLEOTIDE SEQUENCE [LARGE SCALE GENOMIC DNA]</scope>
    <source>
        <strain evidence="1 2">JP838</strain>
        <plasmid evidence="2">Plasmid pJFP838A</plasmid>
    </source>
</reference>
<proteinExistence type="predicted"/>
<evidence type="ECO:0000313" key="2">
    <source>
        <dbReference type="Proteomes" id="UP000070260"/>
    </source>
</evidence>
<organism evidence="1 2">
    <name type="scientific">Clostridium perfringens</name>
    <dbReference type="NCBI Taxonomy" id="1502"/>
    <lineage>
        <taxon>Bacteria</taxon>
        <taxon>Bacillati</taxon>
        <taxon>Bacillota</taxon>
        <taxon>Clostridia</taxon>
        <taxon>Eubacteriales</taxon>
        <taxon>Clostridiaceae</taxon>
        <taxon>Clostridium</taxon>
    </lineage>
</organism>
<evidence type="ECO:0008006" key="3">
    <source>
        <dbReference type="Google" id="ProtNLM"/>
    </source>
</evidence>
<dbReference type="Proteomes" id="UP000070260">
    <property type="component" value="Plasmid pJFP838A"/>
</dbReference>
<evidence type="ECO:0000313" key="1">
    <source>
        <dbReference type="EMBL" id="AMN31135.1"/>
    </source>
</evidence>
<geneLocation type="plasmid" evidence="1 2">
    <name>pJFP838A</name>
</geneLocation>
<dbReference type="EMBL" id="CP013615">
    <property type="protein sequence ID" value="AMN31135.1"/>
    <property type="molecule type" value="Genomic_DNA"/>
</dbReference>
<accession>A0A140GRH6</accession>